<reference evidence="2 3" key="1">
    <citation type="journal article" date="2018" name="Mol. Biol. Evol.">
        <title>Analysis of the draft genome of the red seaweed Gracilariopsis chorda provides insights into genome size evolution in Rhodophyta.</title>
        <authorList>
            <person name="Lee J."/>
            <person name="Yang E.C."/>
            <person name="Graf L."/>
            <person name="Yang J.H."/>
            <person name="Qiu H."/>
            <person name="Zel Zion U."/>
            <person name="Chan C.X."/>
            <person name="Stephens T.G."/>
            <person name="Weber A.P.M."/>
            <person name="Boo G.H."/>
            <person name="Boo S.M."/>
            <person name="Kim K.M."/>
            <person name="Shin Y."/>
            <person name="Jung M."/>
            <person name="Lee S.J."/>
            <person name="Yim H.S."/>
            <person name="Lee J.H."/>
            <person name="Bhattacharya D."/>
            <person name="Yoon H.S."/>
        </authorList>
    </citation>
    <scope>NUCLEOTIDE SEQUENCE [LARGE SCALE GENOMIC DNA]</scope>
    <source>
        <strain evidence="2 3">SKKU-2015</strain>
        <tissue evidence="2">Whole body</tissue>
    </source>
</reference>
<dbReference type="Proteomes" id="UP000247409">
    <property type="component" value="Unassembled WGS sequence"/>
</dbReference>
<evidence type="ECO:0000313" key="3">
    <source>
        <dbReference type="Proteomes" id="UP000247409"/>
    </source>
</evidence>
<name>A0A2V3IY61_9FLOR</name>
<proteinExistence type="predicted"/>
<comment type="caution">
    <text evidence="2">The sequence shown here is derived from an EMBL/GenBank/DDBJ whole genome shotgun (WGS) entry which is preliminary data.</text>
</comment>
<evidence type="ECO:0000256" key="1">
    <source>
        <dbReference type="SAM" id="MobiDB-lite"/>
    </source>
</evidence>
<dbReference type="EMBL" id="NBIV01000045">
    <property type="protein sequence ID" value="PXF46070.1"/>
    <property type="molecule type" value="Genomic_DNA"/>
</dbReference>
<dbReference type="OrthoDB" id="5212at2759"/>
<sequence>MATPYIVEKRHAVHEDTPALTTLLPREAYIDNSTLVLVTKTEGCVNRKSHGIVRYPPLEPGVALALNLSPPDALIPFEKISLSGQTCSHEDLHEVLALYDRQRLLSLISVANQGLGGVELDISEGSVEDDPKSCVHALSVPRSKSQNACLYDRRLLHIPKSAKEPANKDDPRPSPEKDDDSTAENEEKNSGSESVSGPERANTFWVASDEAQNLEEQEALKSEDKCFPGSAIVQLENRHRIPMSDVRIGQQQVQRSDGRVSFITAVSTVRDSGLYNPQMLQGEIVVDNIRVSSYTDAVKPHIAHSMLDSLHAVFDRFGFYVTGLENGGGTVHSTIQKLTPSVFIR</sequence>
<feature type="compositionally biased region" description="Basic and acidic residues" evidence="1">
    <location>
        <begin position="160"/>
        <end position="176"/>
    </location>
</feature>
<gene>
    <name evidence="2" type="ORF">BWQ96_04170</name>
</gene>
<dbReference type="PANTHER" id="PTHR11889:SF31">
    <property type="entry name" value="PROTEIN HEDGEHOG"/>
    <property type="match status" value="1"/>
</dbReference>
<feature type="region of interest" description="Disordered" evidence="1">
    <location>
        <begin position="160"/>
        <end position="200"/>
    </location>
</feature>
<dbReference type="AlphaFoldDB" id="A0A2V3IY61"/>
<accession>A0A2V3IY61</accession>
<keyword evidence="3" id="KW-1185">Reference proteome</keyword>
<evidence type="ECO:0000313" key="2">
    <source>
        <dbReference type="EMBL" id="PXF46070.1"/>
    </source>
</evidence>
<organism evidence="2 3">
    <name type="scientific">Gracilariopsis chorda</name>
    <dbReference type="NCBI Taxonomy" id="448386"/>
    <lineage>
        <taxon>Eukaryota</taxon>
        <taxon>Rhodophyta</taxon>
        <taxon>Florideophyceae</taxon>
        <taxon>Rhodymeniophycidae</taxon>
        <taxon>Gracilariales</taxon>
        <taxon>Gracilariaceae</taxon>
        <taxon>Gracilariopsis</taxon>
    </lineage>
</organism>
<dbReference type="PANTHER" id="PTHR11889">
    <property type="entry name" value="HEDGEHOG"/>
    <property type="match status" value="1"/>
</dbReference>
<protein>
    <submittedName>
        <fullName evidence="2">Uncharacterized protein</fullName>
    </submittedName>
</protein>
<dbReference type="InterPro" id="IPR050387">
    <property type="entry name" value="Hedgehog_Signaling"/>
</dbReference>